<dbReference type="SUPFAM" id="SSF53850">
    <property type="entry name" value="Periplasmic binding protein-like II"/>
    <property type="match status" value="1"/>
</dbReference>
<reference evidence="4" key="1">
    <citation type="journal article" date="2021" name="Syst. Appl. Microbiol.">
        <title>Roseomonas hellenica sp. nov., isolated from roots of wild-growing Alkanna tinctoria.</title>
        <authorList>
            <person name="Rat A."/>
            <person name="Naranjo H.D."/>
            <person name="Lebbe L."/>
            <person name="Cnockaert M."/>
            <person name="Krigas N."/>
            <person name="Grigoriadou K."/>
            <person name="Maloupa E."/>
            <person name="Willems A."/>
        </authorList>
    </citation>
    <scope>NUCLEOTIDE SEQUENCE [LARGE SCALE GENOMIC DNA]</scope>
    <source>
        <strain evidence="4">LMG 31159</strain>
    </source>
</reference>
<evidence type="ECO:0000259" key="2">
    <source>
        <dbReference type="Pfam" id="PF00561"/>
    </source>
</evidence>
<evidence type="ECO:0000313" key="4">
    <source>
        <dbReference type="Proteomes" id="UP000698752"/>
    </source>
</evidence>
<organism evidence="3 4">
    <name type="scientific">Neoroseomonas terrae</name>
    <dbReference type="NCBI Taxonomy" id="424799"/>
    <lineage>
        <taxon>Bacteria</taxon>
        <taxon>Pseudomonadati</taxon>
        <taxon>Pseudomonadota</taxon>
        <taxon>Alphaproteobacteria</taxon>
        <taxon>Acetobacterales</taxon>
        <taxon>Acetobacteraceae</taxon>
        <taxon>Neoroseomonas</taxon>
    </lineage>
</organism>
<comment type="caution">
    <text evidence="3">The sequence shown here is derived from an EMBL/GenBank/DDBJ whole genome shotgun (WGS) entry which is preliminary data.</text>
</comment>
<dbReference type="InterPro" id="IPR029058">
    <property type="entry name" value="AB_hydrolase_fold"/>
</dbReference>
<accession>A0ABS5EGL8</accession>
<comment type="similarity">
    <text evidence="1">Belongs to the UPF0065 (bug) family.</text>
</comment>
<evidence type="ECO:0000313" key="3">
    <source>
        <dbReference type="EMBL" id="MBR0650171.1"/>
    </source>
</evidence>
<dbReference type="SUPFAM" id="SSF53474">
    <property type="entry name" value="alpha/beta-Hydrolases"/>
    <property type="match status" value="1"/>
</dbReference>
<dbReference type="GO" id="GO:0016787">
    <property type="term" value="F:hydrolase activity"/>
    <property type="evidence" value="ECO:0007669"/>
    <property type="project" value="UniProtKB-KW"/>
</dbReference>
<dbReference type="PANTHER" id="PTHR42928:SF5">
    <property type="entry name" value="BLR1237 PROTEIN"/>
    <property type="match status" value="1"/>
</dbReference>
<protein>
    <submittedName>
        <fullName evidence="3">Alpha/beta fold hydrolase</fullName>
    </submittedName>
</protein>
<dbReference type="PRINTS" id="PR00412">
    <property type="entry name" value="EPOXHYDRLASE"/>
</dbReference>
<dbReference type="EMBL" id="JAAEDI010000010">
    <property type="protein sequence ID" value="MBR0650171.1"/>
    <property type="molecule type" value="Genomic_DNA"/>
</dbReference>
<dbReference type="Gene3D" id="3.40.190.10">
    <property type="entry name" value="Periplasmic binding protein-like II"/>
    <property type="match status" value="1"/>
</dbReference>
<dbReference type="Proteomes" id="UP000698752">
    <property type="component" value="Unassembled WGS sequence"/>
</dbReference>
<dbReference type="InterPro" id="IPR000073">
    <property type="entry name" value="AB_hydrolase_1"/>
</dbReference>
<dbReference type="Gene3D" id="3.40.190.150">
    <property type="entry name" value="Bordetella uptake gene, domain 1"/>
    <property type="match status" value="1"/>
</dbReference>
<dbReference type="Pfam" id="PF00561">
    <property type="entry name" value="Abhydrolase_1"/>
    <property type="match status" value="1"/>
</dbReference>
<dbReference type="InterPro" id="IPR042100">
    <property type="entry name" value="Bug_dom1"/>
</dbReference>
<evidence type="ECO:0000256" key="1">
    <source>
        <dbReference type="ARBA" id="ARBA00006987"/>
    </source>
</evidence>
<dbReference type="Gene3D" id="3.40.50.1820">
    <property type="entry name" value="alpha/beta hydrolase"/>
    <property type="match status" value="1"/>
</dbReference>
<sequence length="453" mass="48979">MSDDRFFSGTRLRTRYRLHGEGRPVVLIHGVGSDLEDLSLVAGALGTGFRILRPDLRGHGQSERVPGPYVLEDFTDDISEMMEHVGFTSADIMGFSLGALIAQRFALDHPDRVRRLALVSGVAGRTGAEREAVLKRLAALERDEPMSHATASASRWFTDAFRESHPDVVESRLARIAANHKPSYAAAYRVLATSDLADALHRIAVPTLVMTGEFDQGSNPRMARLMHERIAGSELQILPGLRHSILLEAPDVVAGHLREFLTRPDAPPSGRRAALAAALFGLLAAPAVAQGSGTHIASEMLWRTLAIEMLHVPYRGTAPALNDLLAGRLDVMFTTISSVASQVRSNAVKAVGVSGAQRSPLLPEVATIAEQGFPGYEFSNWAAIVAPARTPRPILDRVAAAVTQAMRTPAVRERLASEGVVGDPEGPDAAAQLYRAEVARWTPLLREMQVEMN</sequence>
<keyword evidence="3" id="KW-0378">Hydrolase</keyword>
<feature type="domain" description="AB hydrolase-1" evidence="2">
    <location>
        <begin position="24"/>
        <end position="250"/>
    </location>
</feature>
<name>A0ABS5EGL8_9PROT</name>
<proteinExistence type="inferred from homology"/>
<dbReference type="InterPro" id="IPR000639">
    <property type="entry name" value="Epox_hydrolase-like"/>
</dbReference>
<dbReference type="RefSeq" id="WP_211868687.1">
    <property type="nucleotide sequence ID" value="NZ_JAAEDI010000010.1"/>
</dbReference>
<dbReference type="PANTHER" id="PTHR42928">
    <property type="entry name" value="TRICARBOXYLATE-BINDING PROTEIN"/>
    <property type="match status" value="1"/>
</dbReference>
<gene>
    <name evidence="3" type="ORF">GXW78_10895</name>
</gene>
<dbReference type="PRINTS" id="PR00111">
    <property type="entry name" value="ABHYDROLASE"/>
</dbReference>
<dbReference type="Pfam" id="PF03401">
    <property type="entry name" value="TctC"/>
    <property type="match status" value="1"/>
</dbReference>
<keyword evidence="4" id="KW-1185">Reference proteome</keyword>
<dbReference type="InterPro" id="IPR005064">
    <property type="entry name" value="BUG"/>
</dbReference>